<dbReference type="AlphaFoldDB" id="A0A0D0AN53"/>
<organism evidence="1 2">
    <name type="scientific">Suillus luteus UH-Slu-Lm8-n1</name>
    <dbReference type="NCBI Taxonomy" id="930992"/>
    <lineage>
        <taxon>Eukaryota</taxon>
        <taxon>Fungi</taxon>
        <taxon>Dikarya</taxon>
        <taxon>Basidiomycota</taxon>
        <taxon>Agaricomycotina</taxon>
        <taxon>Agaricomycetes</taxon>
        <taxon>Agaricomycetidae</taxon>
        <taxon>Boletales</taxon>
        <taxon>Suillineae</taxon>
        <taxon>Suillaceae</taxon>
        <taxon>Suillus</taxon>
    </lineage>
</organism>
<reference evidence="1 2" key="1">
    <citation type="submission" date="2014-04" db="EMBL/GenBank/DDBJ databases">
        <authorList>
            <consortium name="DOE Joint Genome Institute"/>
            <person name="Kuo A."/>
            <person name="Ruytinx J."/>
            <person name="Rineau F."/>
            <person name="Colpaert J."/>
            <person name="Kohler A."/>
            <person name="Nagy L.G."/>
            <person name="Floudas D."/>
            <person name="Copeland A."/>
            <person name="Barry K.W."/>
            <person name="Cichocki N."/>
            <person name="Veneault-Fourrey C."/>
            <person name="LaButti K."/>
            <person name="Lindquist E.A."/>
            <person name="Lipzen A."/>
            <person name="Lundell T."/>
            <person name="Morin E."/>
            <person name="Murat C."/>
            <person name="Sun H."/>
            <person name="Tunlid A."/>
            <person name="Henrissat B."/>
            <person name="Grigoriev I.V."/>
            <person name="Hibbett D.S."/>
            <person name="Martin F."/>
            <person name="Nordberg H.P."/>
            <person name="Cantor M.N."/>
            <person name="Hua S.X."/>
        </authorList>
    </citation>
    <scope>NUCLEOTIDE SEQUENCE [LARGE SCALE GENOMIC DNA]</scope>
    <source>
        <strain evidence="1 2">UH-Slu-Lm8-n1</strain>
    </source>
</reference>
<reference evidence="2" key="2">
    <citation type="submission" date="2015-01" db="EMBL/GenBank/DDBJ databases">
        <title>Evolutionary Origins and Diversification of the Mycorrhizal Mutualists.</title>
        <authorList>
            <consortium name="DOE Joint Genome Institute"/>
            <consortium name="Mycorrhizal Genomics Consortium"/>
            <person name="Kohler A."/>
            <person name="Kuo A."/>
            <person name="Nagy L.G."/>
            <person name="Floudas D."/>
            <person name="Copeland A."/>
            <person name="Barry K.W."/>
            <person name="Cichocki N."/>
            <person name="Veneault-Fourrey C."/>
            <person name="LaButti K."/>
            <person name="Lindquist E.A."/>
            <person name="Lipzen A."/>
            <person name="Lundell T."/>
            <person name="Morin E."/>
            <person name="Murat C."/>
            <person name="Riley R."/>
            <person name="Ohm R."/>
            <person name="Sun H."/>
            <person name="Tunlid A."/>
            <person name="Henrissat B."/>
            <person name="Grigoriev I.V."/>
            <person name="Hibbett D.S."/>
            <person name="Martin F."/>
        </authorList>
    </citation>
    <scope>NUCLEOTIDE SEQUENCE [LARGE SCALE GENOMIC DNA]</scope>
    <source>
        <strain evidence="2">UH-Slu-Lm8-n1</strain>
    </source>
</reference>
<gene>
    <name evidence="1" type="ORF">CY34DRAFT_811959</name>
</gene>
<dbReference type="EMBL" id="KN835598">
    <property type="protein sequence ID" value="KIK35682.1"/>
    <property type="molecule type" value="Genomic_DNA"/>
</dbReference>
<dbReference type="InParanoid" id="A0A0D0AN53"/>
<dbReference type="HOGENOM" id="CLU_2456278_0_0_1"/>
<sequence>MYQKADPQYACGNRFSHRISSPIQLVYLLSTVVKMSSICYRRQLSDNGYTQARSPITLNDLSNHPSVAVGVSTPCHHCKGLVQSLAREF</sequence>
<keyword evidence="2" id="KW-1185">Reference proteome</keyword>
<evidence type="ECO:0000313" key="2">
    <source>
        <dbReference type="Proteomes" id="UP000054485"/>
    </source>
</evidence>
<dbReference type="Proteomes" id="UP000054485">
    <property type="component" value="Unassembled WGS sequence"/>
</dbReference>
<name>A0A0D0AN53_9AGAM</name>
<evidence type="ECO:0000313" key="1">
    <source>
        <dbReference type="EMBL" id="KIK35682.1"/>
    </source>
</evidence>
<accession>A0A0D0AN53</accession>
<proteinExistence type="predicted"/>
<protein>
    <submittedName>
        <fullName evidence="1">Uncharacterized protein</fullName>
    </submittedName>
</protein>